<feature type="transmembrane region" description="Helical" evidence="1">
    <location>
        <begin position="6"/>
        <end position="25"/>
    </location>
</feature>
<name>A0A6J4S8W4_9SPHN</name>
<reference evidence="2" key="1">
    <citation type="submission" date="2020-02" db="EMBL/GenBank/DDBJ databases">
        <authorList>
            <person name="Meier V. D."/>
        </authorList>
    </citation>
    <scope>NUCLEOTIDE SEQUENCE</scope>
    <source>
        <strain evidence="2">AVDCRST_MAG39</strain>
    </source>
</reference>
<gene>
    <name evidence="2" type="ORF">AVDCRST_MAG39-826</name>
</gene>
<keyword evidence="1" id="KW-0472">Membrane</keyword>
<keyword evidence="1" id="KW-1133">Transmembrane helix</keyword>
<organism evidence="2">
    <name type="scientific">uncultured Sphingomonadaceae bacterium</name>
    <dbReference type="NCBI Taxonomy" id="169976"/>
    <lineage>
        <taxon>Bacteria</taxon>
        <taxon>Pseudomonadati</taxon>
        <taxon>Pseudomonadota</taxon>
        <taxon>Alphaproteobacteria</taxon>
        <taxon>Sphingomonadales</taxon>
        <taxon>Sphingomonadaceae</taxon>
        <taxon>environmental samples</taxon>
    </lineage>
</organism>
<feature type="transmembrane region" description="Helical" evidence="1">
    <location>
        <begin position="37"/>
        <end position="56"/>
    </location>
</feature>
<sequence length="59" mass="6091">MTPAQLSIRFFLQLAAVVAACRGVGWLAKRYLGQPQVVGAMIAGVLLGPSLLGAVAPEI</sequence>
<evidence type="ECO:0000313" key="2">
    <source>
        <dbReference type="EMBL" id="CAA9491838.1"/>
    </source>
</evidence>
<evidence type="ECO:0000256" key="1">
    <source>
        <dbReference type="SAM" id="Phobius"/>
    </source>
</evidence>
<dbReference type="AlphaFoldDB" id="A0A6J4S8W4"/>
<accession>A0A6J4S8W4</accession>
<evidence type="ECO:0008006" key="3">
    <source>
        <dbReference type="Google" id="ProtNLM"/>
    </source>
</evidence>
<dbReference type="InterPro" id="IPR038770">
    <property type="entry name" value="Na+/solute_symporter_sf"/>
</dbReference>
<protein>
    <recommendedName>
        <fullName evidence="3">Cation/H+ exchanger domain-containing protein</fullName>
    </recommendedName>
</protein>
<dbReference type="EMBL" id="CADCVW010000035">
    <property type="protein sequence ID" value="CAA9491838.1"/>
    <property type="molecule type" value="Genomic_DNA"/>
</dbReference>
<keyword evidence="1" id="KW-0812">Transmembrane</keyword>
<dbReference type="Gene3D" id="1.20.1530.20">
    <property type="match status" value="1"/>
</dbReference>
<proteinExistence type="predicted"/>